<dbReference type="PANTHER" id="PTHR11324">
    <property type="entry name" value="IL16-RELATED"/>
    <property type="match status" value="1"/>
</dbReference>
<dbReference type="Proteomes" id="UP000325440">
    <property type="component" value="Unassembled WGS sequence"/>
</dbReference>
<organism evidence="3 4">
    <name type="scientific">Cinara cedri</name>
    <dbReference type="NCBI Taxonomy" id="506608"/>
    <lineage>
        <taxon>Eukaryota</taxon>
        <taxon>Metazoa</taxon>
        <taxon>Ecdysozoa</taxon>
        <taxon>Arthropoda</taxon>
        <taxon>Hexapoda</taxon>
        <taxon>Insecta</taxon>
        <taxon>Pterygota</taxon>
        <taxon>Neoptera</taxon>
        <taxon>Paraneoptera</taxon>
        <taxon>Hemiptera</taxon>
        <taxon>Sternorrhyncha</taxon>
        <taxon>Aphidomorpha</taxon>
        <taxon>Aphidoidea</taxon>
        <taxon>Aphididae</taxon>
        <taxon>Lachninae</taxon>
        <taxon>Cinara</taxon>
    </lineage>
</organism>
<protein>
    <submittedName>
        <fullName evidence="3">PDZ domain</fullName>
    </submittedName>
</protein>
<dbReference type="SUPFAM" id="SSF50156">
    <property type="entry name" value="PDZ domain-like"/>
    <property type="match status" value="2"/>
</dbReference>
<proteinExistence type="predicted"/>
<gene>
    <name evidence="3" type="ORF">CINCED_3A017868</name>
</gene>
<dbReference type="PANTHER" id="PTHR11324:SF16">
    <property type="entry name" value="PDZ DOMAIN-CONTAINING PROTEIN 2"/>
    <property type="match status" value="1"/>
</dbReference>
<accession>A0A5E4N0D3</accession>
<dbReference type="SMART" id="SM00228">
    <property type="entry name" value="PDZ"/>
    <property type="match status" value="2"/>
</dbReference>
<dbReference type="AlphaFoldDB" id="A0A5E4N0D3"/>
<name>A0A5E4N0D3_9HEMI</name>
<evidence type="ECO:0000259" key="2">
    <source>
        <dbReference type="PROSITE" id="PS50106"/>
    </source>
</evidence>
<dbReference type="PROSITE" id="PS50106">
    <property type="entry name" value="PDZ"/>
    <property type="match status" value="2"/>
</dbReference>
<dbReference type="CDD" id="cd00136">
    <property type="entry name" value="PDZ_canonical"/>
    <property type="match status" value="1"/>
</dbReference>
<evidence type="ECO:0000256" key="1">
    <source>
        <dbReference type="SAM" id="MobiDB-lite"/>
    </source>
</evidence>
<dbReference type="Pfam" id="PF00595">
    <property type="entry name" value="PDZ"/>
    <property type="match status" value="2"/>
</dbReference>
<reference evidence="3 4" key="1">
    <citation type="submission" date="2019-08" db="EMBL/GenBank/DDBJ databases">
        <authorList>
            <person name="Alioto T."/>
            <person name="Alioto T."/>
            <person name="Gomez Garrido J."/>
        </authorList>
    </citation>
    <scope>NUCLEOTIDE SEQUENCE [LARGE SCALE GENOMIC DNA]</scope>
</reference>
<evidence type="ECO:0000313" key="4">
    <source>
        <dbReference type="Proteomes" id="UP000325440"/>
    </source>
</evidence>
<feature type="region of interest" description="Disordered" evidence="1">
    <location>
        <begin position="263"/>
        <end position="292"/>
    </location>
</feature>
<dbReference type="Gene3D" id="2.30.42.10">
    <property type="match status" value="2"/>
</dbReference>
<evidence type="ECO:0000313" key="3">
    <source>
        <dbReference type="EMBL" id="VVC35688.1"/>
    </source>
</evidence>
<dbReference type="InterPro" id="IPR036034">
    <property type="entry name" value="PDZ_sf"/>
</dbReference>
<feature type="domain" description="PDZ" evidence="2">
    <location>
        <begin position="529"/>
        <end position="603"/>
    </location>
</feature>
<feature type="domain" description="PDZ" evidence="2">
    <location>
        <begin position="393"/>
        <end position="443"/>
    </location>
</feature>
<dbReference type="InterPro" id="IPR001478">
    <property type="entry name" value="PDZ"/>
</dbReference>
<dbReference type="OrthoDB" id="6022711at2759"/>
<keyword evidence="4" id="KW-1185">Reference proteome</keyword>
<dbReference type="EMBL" id="CABPRJ010001427">
    <property type="protein sequence ID" value="VVC35688.1"/>
    <property type="molecule type" value="Genomic_DNA"/>
</dbReference>
<feature type="region of interest" description="Disordered" evidence="1">
    <location>
        <begin position="1"/>
        <end position="53"/>
    </location>
</feature>
<sequence>MRLFKRRCSDPSPQLVSLSPIEQDHRDVSPGYTTPKGCTTPENGSPKPHKKSLATWGKKVGRKWDQLKRSDSSEILQVSPNRRRQWSPMSKANINNQDIQFHQNYIDKLHNNQNRRLSRIESIKRIEEPYTVEEKNQDWLKEKCQKGLEDLYAMEKPSTIKIVSRQIPIQRTRISVDIDESPLEEQCILEYLISNKKKLGLEQSVDNLQNLSYEDLIKVFNNVTNQVNENINLKNRRRRHTSFGETIMINKIDNKNRVVIKADESGYESDSTRNGGDSPRGSIKSQSSIDNDEFSRRKNVRIGLKRGEVKELQVGSNLETLSLMCDECKKPEQNISLYQKFLLKKSSCMGLNERHTEIKTIRFNKRLGEDVGVRVDYRDATLRSRSLFITALSGPAARDGRLCIQDEITKINGTRVKGLRRQEVESILRSSKCNIEFVVSRAKCQLNSNPKPVVLIDKPPTVPKYPLKSEEIHEPLYSRQSSLPEIKLEEKPKMTGMRKFSVHLDQTRHKNIQLPRLPRPRSLSISLTTIIFHKGPGFKSLGFSIVGGIDSPKGSMGIFVKTIFPSGQAAESQLLKEGDEIISVNGKSLDGFKHSQAIALFKEVKYGQIIIQIGRRDLIKRSNKSKSCDELDKVVKDH</sequence>